<dbReference type="SUPFAM" id="SSF56601">
    <property type="entry name" value="beta-lactamase/transpeptidase-like"/>
    <property type="match status" value="1"/>
</dbReference>
<dbReference type="PANTHER" id="PTHR46825:SF7">
    <property type="entry name" value="D-ALANYL-D-ALANINE CARBOXYPEPTIDASE"/>
    <property type="match status" value="1"/>
</dbReference>
<gene>
    <name evidence="2" type="ORF">GCM10023235_13570</name>
</gene>
<reference evidence="3" key="1">
    <citation type="journal article" date="2019" name="Int. J. Syst. Evol. Microbiol.">
        <title>The Global Catalogue of Microorganisms (GCM) 10K type strain sequencing project: providing services to taxonomists for standard genome sequencing and annotation.</title>
        <authorList>
            <consortium name="The Broad Institute Genomics Platform"/>
            <consortium name="The Broad Institute Genome Sequencing Center for Infectious Disease"/>
            <person name="Wu L."/>
            <person name="Ma J."/>
        </authorList>
    </citation>
    <scope>NUCLEOTIDE SEQUENCE [LARGE SCALE GENOMIC DNA]</scope>
    <source>
        <strain evidence="3">JCM 13006</strain>
    </source>
</reference>
<dbReference type="Proteomes" id="UP001501752">
    <property type="component" value="Unassembled WGS sequence"/>
</dbReference>
<dbReference type="InterPro" id="IPR050491">
    <property type="entry name" value="AmpC-like"/>
</dbReference>
<organism evidence="2 3">
    <name type="scientific">Kitasatospora terrestris</name>
    <dbReference type="NCBI Taxonomy" id="258051"/>
    <lineage>
        <taxon>Bacteria</taxon>
        <taxon>Bacillati</taxon>
        <taxon>Actinomycetota</taxon>
        <taxon>Actinomycetes</taxon>
        <taxon>Kitasatosporales</taxon>
        <taxon>Streptomycetaceae</taxon>
        <taxon>Kitasatospora</taxon>
    </lineage>
</organism>
<feature type="domain" description="Beta-lactamase-related" evidence="1">
    <location>
        <begin position="5"/>
        <end position="316"/>
    </location>
</feature>
<evidence type="ECO:0000313" key="3">
    <source>
        <dbReference type="Proteomes" id="UP001501752"/>
    </source>
</evidence>
<dbReference type="GO" id="GO:0016787">
    <property type="term" value="F:hydrolase activity"/>
    <property type="evidence" value="ECO:0007669"/>
    <property type="project" value="UniProtKB-KW"/>
</dbReference>
<proteinExistence type="predicted"/>
<accession>A0ABP9DFM0</accession>
<dbReference type="InterPro" id="IPR012338">
    <property type="entry name" value="Beta-lactam/transpept-like"/>
</dbReference>
<dbReference type="EMBL" id="BAABIS010000001">
    <property type="protein sequence ID" value="GAA4839496.1"/>
    <property type="molecule type" value="Genomic_DNA"/>
</dbReference>
<dbReference type="Pfam" id="PF00144">
    <property type="entry name" value="Beta-lactamase"/>
    <property type="match status" value="1"/>
</dbReference>
<dbReference type="PANTHER" id="PTHR46825">
    <property type="entry name" value="D-ALANYL-D-ALANINE-CARBOXYPEPTIDASE/ENDOPEPTIDASE AMPH"/>
    <property type="match status" value="1"/>
</dbReference>
<sequence>MVEELDRAIQATLQSAGAPGVIAGVWIPGQLSYVRAFGVADKSDCDPMRSDLNMRIGSETKTFTVTALLQLVDRGEVGLDDPISRYIPGVPDGDHITLRQLANMRSGLFSYTQDPEWQKQAFLDDPYRQWKPEELLQVAFSHENKFAPGTQFDYSNTNTVLLGLVVEKLTHHSLQRAFKEMITKPSHLPHTFLPKAAELPRPYAHGYTDLTATGAETDATHWNPSWGWAAGAMISNLDDMHAWAENVATGRLLKPETQAERLDALPTGAPGDFYGLGIDINHGWIGHAGSLPGYQSLTIYLPSLKASVVILTNTDIQSGGENPSTLFGRAITQLISPDNVYGAASDQDDVEPAA</sequence>
<name>A0ABP9DFM0_9ACTN</name>
<keyword evidence="3" id="KW-1185">Reference proteome</keyword>
<protein>
    <submittedName>
        <fullName evidence="2">Serine hydrolase domain-containing protein</fullName>
    </submittedName>
</protein>
<evidence type="ECO:0000259" key="1">
    <source>
        <dbReference type="Pfam" id="PF00144"/>
    </source>
</evidence>
<dbReference type="InterPro" id="IPR001466">
    <property type="entry name" value="Beta-lactam-related"/>
</dbReference>
<comment type="caution">
    <text evidence="2">The sequence shown here is derived from an EMBL/GenBank/DDBJ whole genome shotgun (WGS) entry which is preliminary data.</text>
</comment>
<keyword evidence="2" id="KW-0378">Hydrolase</keyword>
<dbReference type="Gene3D" id="3.40.710.10">
    <property type="entry name" value="DD-peptidase/beta-lactamase superfamily"/>
    <property type="match status" value="1"/>
</dbReference>
<evidence type="ECO:0000313" key="2">
    <source>
        <dbReference type="EMBL" id="GAA4839496.1"/>
    </source>
</evidence>